<dbReference type="AlphaFoldDB" id="A0A5C8P3E2"/>
<dbReference type="InterPro" id="IPR001279">
    <property type="entry name" value="Metallo-B-lactamas"/>
</dbReference>
<evidence type="ECO:0000313" key="2">
    <source>
        <dbReference type="EMBL" id="TXL68171.1"/>
    </source>
</evidence>
<evidence type="ECO:0000259" key="1">
    <source>
        <dbReference type="SMART" id="SM00849"/>
    </source>
</evidence>
<dbReference type="PANTHER" id="PTHR23131:SF4">
    <property type="entry name" value="METALLO-BETA-LACTAMASE SUPERFAMILY POTEIN"/>
    <property type="match status" value="1"/>
</dbReference>
<dbReference type="SUPFAM" id="SSF56281">
    <property type="entry name" value="Metallo-hydrolase/oxidoreductase"/>
    <property type="match status" value="1"/>
</dbReference>
<dbReference type="SMART" id="SM00849">
    <property type="entry name" value="Lactamase_B"/>
    <property type="match status" value="1"/>
</dbReference>
<gene>
    <name evidence="2" type="ORF">FHP08_00245</name>
</gene>
<evidence type="ECO:0000313" key="3">
    <source>
        <dbReference type="Proteomes" id="UP000321548"/>
    </source>
</evidence>
<dbReference type="InterPro" id="IPR048933">
    <property type="entry name" value="B_lactamase-like_C"/>
</dbReference>
<dbReference type="InterPro" id="IPR050662">
    <property type="entry name" value="Sec-metab_biosynth-thioest"/>
</dbReference>
<dbReference type="EMBL" id="VDUY01000001">
    <property type="protein sequence ID" value="TXL68171.1"/>
    <property type="molecule type" value="Genomic_DNA"/>
</dbReference>
<proteinExistence type="predicted"/>
<dbReference type="Proteomes" id="UP000321548">
    <property type="component" value="Unassembled WGS sequence"/>
</dbReference>
<dbReference type="RefSeq" id="WP_147702312.1">
    <property type="nucleotide sequence ID" value="NZ_VDUY01000001.1"/>
</dbReference>
<dbReference type="Pfam" id="PF00753">
    <property type="entry name" value="Lactamase_B"/>
    <property type="match status" value="1"/>
</dbReference>
<reference evidence="2 3" key="1">
    <citation type="submission" date="2019-06" db="EMBL/GenBank/DDBJ databases">
        <title>Quisquiliibacterium sp. nov., isolated from a maize field.</title>
        <authorList>
            <person name="Lin S.-Y."/>
            <person name="Tsai C.-F."/>
            <person name="Young C.-C."/>
        </authorList>
    </citation>
    <scope>NUCLEOTIDE SEQUENCE [LARGE SCALE GENOMIC DNA]</scope>
    <source>
        <strain evidence="2 3">CC-CFT501</strain>
    </source>
</reference>
<dbReference type="InterPro" id="IPR036866">
    <property type="entry name" value="RibonucZ/Hydroxyglut_hydro"/>
</dbReference>
<accession>A0A5C8P3E2</accession>
<keyword evidence="2" id="KW-0378">Hydrolase</keyword>
<keyword evidence="3" id="KW-1185">Reference proteome</keyword>
<feature type="domain" description="Metallo-beta-lactamase" evidence="1">
    <location>
        <begin position="50"/>
        <end position="268"/>
    </location>
</feature>
<comment type="caution">
    <text evidence="2">The sequence shown here is derived from an EMBL/GenBank/DDBJ whole genome shotgun (WGS) entry which is preliminary data.</text>
</comment>
<sequence>MSDESAIPSDRVSRPVLEYPFDQLPEPGVAREIAPGVLWLRMPLPFSLDHINVWAVRDGERWAIVDTGVQSREIAAAWRTLLGPGGALEDGVSRVFVTHMHPDHVGMAGWLTRKFDCPLWMTRLEYLNCRVLVADTGREAPDEGVRFYHRAGWDDEAIEDYRTRFGQFGKMVYALPESFRRLRDGETLRIGEHDWRVVVGTGHSPEHACLWCPDLKLLISGDQVLPKISSNVSVFPTEPEADPLHGWLRSMERIRDTVPDDVLVLPAHNEPFIGLHARLAYLGQGHRVSLDRLRRRLAQPRRVVDVFASLFGRAIDEPRLLSLATGESLAHLNYLLHRGEATVSVDDDGVAWYQAVAA</sequence>
<dbReference type="GO" id="GO:0016787">
    <property type="term" value="F:hydrolase activity"/>
    <property type="evidence" value="ECO:0007669"/>
    <property type="project" value="UniProtKB-KW"/>
</dbReference>
<protein>
    <submittedName>
        <fullName evidence="2">MBL fold metallo-hydrolase</fullName>
    </submittedName>
</protein>
<dbReference type="Pfam" id="PF21221">
    <property type="entry name" value="B_lactamase-like_C"/>
    <property type="match status" value="1"/>
</dbReference>
<dbReference type="Gene3D" id="3.60.15.10">
    <property type="entry name" value="Ribonuclease Z/Hydroxyacylglutathione hydrolase-like"/>
    <property type="match status" value="1"/>
</dbReference>
<dbReference type="OrthoDB" id="2971563at2"/>
<dbReference type="PANTHER" id="PTHR23131">
    <property type="entry name" value="ENDORIBONUCLEASE LACTB2"/>
    <property type="match status" value="1"/>
</dbReference>
<name>A0A5C8P3E2_9BURK</name>
<organism evidence="2 3">
    <name type="scientific">Zeimonas arvi</name>
    <dbReference type="NCBI Taxonomy" id="2498847"/>
    <lineage>
        <taxon>Bacteria</taxon>
        <taxon>Pseudomonadati</taxon>
        <taxon>Pseudomonadota</taxon>
        <taxon>Betaproteobacteria</taxon>
        <taxon>Burkholderiales</taxon>
        <taxon>Burkholderiaceae</taxon>
        <taxon>Zeimonas</taxon>
    </lineage>
</organism>